<comment type="caution">
    <text evidence="2">The sequence shown here is derived from an EMBL/GenBank/DDBJ whole genome shotgun (WGS) entry which is preliminary data.</text>
</comment>
<dbReference type="VEuPathDB" id="CryptoDB:cand_012390"/>
<evidence type="ECO:0000313" key="3">
    <source>
        <dbReference type="Proteomes" id="UP000186804"/>
    </source>
</evidence>
<accession>A0A1J4MHR3</accession>
<dbReference type="InterPro" id="IPR029071">
    <property type="entry name" value="Ubiquitin-like_domsf"/>
</dbReference>
<name>A0A1J4MHR3_9CRYT</name>
<sequence length="3263" mass="377979">MSLQIPKLYCIIIILLITKVWTTTVDEAFQFAISCLKYDIREYNNERLFSDINNNFENLTSSDFDIIEDRLKVIECKLTNELYNINTLDSKDKQKIRSLDILDSHEFTKYLKNLEIINKNKQFNDYICPMRCNEIIKKVLGHEEDEDKRNNLFLERVCEDEIFSIRNCVIYFENNITLENMNIKRSDSLNICKKIAKNLKRKSLNIEEISNFVALDLAIQEYTGSSLHLILKIDPEDVYFSRPVQYFIESIKRINSNSIFNNKDILENSNDLNLNFGYEEYYKFSFYECITAIEILSKLYLLFVIDATNICALFFDYKGISILESENIYSNIQDTPLFYEGLLSLKQLIKVYLGDLAPNLDEEFNRKFLDGARFDIGKCLNALVMLPDDELLNKPFVIDLPTASSRCFTIYRKIHSEENSLLKIHNILFIAISINWLIVSVKKERIINTISDKEIYSLENMDNIIFSLIMSMHEGWNISECFRHMNILQRISRFTSRKTTIKILNNNNIPLERHIFPNNIKSEITAFICSKDSLISQLLSKLLPIRDFLQLGQPTQIPITEASYLTNTGSSGSIVHLKSLDMKNIFDSTLDSFYAVDVPRGYLSNAVSFSVVGLKTFLRNTLSFLSYDTILERYNKIYSKSSFTQSLSDVITIILMGNNLKLLQDTTNQIHYIDKFICGGYNGNIKLDIIKSEITPVLEQSGLDYIKETTTSYKMFDFENCINQIIIYNWLSRSFSLLKSDPIIQCAIIGIYLARNIEYIMEEIRLYILSHTFLEILKYDIPKNCLKISFRDTPFLHLIEQEQILEDSFIHCIKNYFLSINTKKVILPKLGSLENMASEFAKSVLQYVDNPITKHPSSYYGNILLDILNIHPIIGPKKSFEIMSSLRPFNGFDYKELVSKLILHGIPVDESNLLGALVGFQVGKDKMQLTNEFLNWVQDEAGVYLPNLDNRSKKIALVHLLANNKLKDKTQCSKEIREIYQNIIPDEKIKFLCDSWDKYLDYSPTEESVELYKDWLNNKLVSGINKYPDSENITFFDNLTKNFKIELKRYEDEDKLLSLEIPQGDLPISYIFPKIYTSELMDTNKEKIHSFQLESKEIILFDSLNNKATTFESLNISSGNEITVMFETLLPNYMQLYIEWTDINGLGQGKSTIKIPQNAGPQFLICSIQNLPELSERFVKDITLPNGAYFVRKIEDCTLKSISILDESLELFSLGVRSDDTIICSTVLDNESFLKLKIQWTIPSIISIVPKPRYQILIDIKEDYVTISKNVLFKDFIDEALSKVMKSIIIQQIHEYEDIPQEETKLNISSIEILENFSNIDNKELSPKSKIIFVNKDYYRSPLHEFNIQADSIIKLNLNVTPSSSFTIVTDYLDIQYTIRLSSLPIVKYSNKVPLITMGLYESIKLILEEIENFEVLIKNESFKNYIEYQISSDNEYKEIMNIRVFDPVKELLENSLIFVKVKNIPKLALMKCLVVVNNRPTLNRSITMSPNISCGDLKSLIIEGFNNKLTPTRLFTEENKILDFNQDYNIPIQKLGVKDGDVLYVEMFEEKQNIFDNSLLNFPDIIIIPLDLIEKVLLSFGLKFNSHYVPFRILNGIPDQSETLLGLSITDVILPDSFSNINIVNNIINYFFPFMDIEKINEVIINYISKPDEELPRPIDRITPVLIEEPLHGFSNIEKSLTDYKNFLSDLPGTPEKPFNILDCLRSIRLFYFIYTPEIPITRNSVYRICFNIGTSLARKSDWLNNKGIEAVILVSLEEYRLYSIDASLLNSSKFSAEDLNSDNCEIVLGDILPISLQFDISNFTIPLPTNINSTLTCFSIRSYLDRGTDKKSTETSLIDILPAYRLSNTLETNLSLLWGSYNLTDIQIPNLNYLKQVTSPVLNVKNLIMFLINYINNNLVKSNHILEKYPSCSIVISIGITRSIAILSGIDPVIFALELSKTSILQEYRSSKVIKAEVKQIYDILKINNILFSTNEDDLLYSGWIWKFMESNIPNFSNIKSLLADSSIFLLTVNSIHGICPTYSEELIINPLKEARSSEIEDLIKYLSNKILIYKKDETYILPDAALKLKVNELTSLVKSPYTLNVGTFYKLIKKDILYILSEQVEKEVLEAIGNPDINIYDFSSAPFLISYYVLLNVIQIPKESILEQLIRFIIYEVLSDLDIVIGNLELDRILLLIIEKFSFSDLKISRDIMSKYLMYILPPSFPVFISYEYVDVICDYIISQIESKEPLIKTGFRPLSKGIVVDYSPMNPRTEFYRLLHEGNNIENSLSITKSKLISYGYPSVILDLYLSHIRHITYMYNNGIIHTGRLESIPFLTRYQHLASILLSFGYINFQIPLLTSNIDIDHCPVSINNILNNNLRRVDHIYHICKTICIEIHEISHSECDFFIIQSLATKLLEPSKENKFSFILSILGHLNFIDSNIDLLKNIFIDSSQRVNSSWINILINEQINPNFSKLYNKIFYAFSKTKYNTEEVTNLSFNFLQILGEFISMCTNPIGDYLIRNILIFQSISLKLEPPLLDIWPGNKSFSGLYAKTNKPTVRIIKQLSESIRNIILSNPEDFIINGSDVNSINNETLNSYIIEMIHDIGLTYNYNIKSLIFQEANMKDIVIKHMKDIQKSDYDIYSYLINLGTLNAEYILHTCIEKLLEMISIADIITLTYSEPVTYCIDMTEKVMVDLSVNRFGFNTHSISLEKSGQMFPTEIRSMINIAKMIWILEKVINILIKDTISIDDIKKYIQNNPSFIYQYNNQDGILEISFNLCRHFKIPLHPQIISFYIYAYSGITKKTENDILLPYTLLKSTGLFNLITMALQDALNSGNSKMIDSNNQNIVNSLFNNKKNLQIFSLGFNPWNIKDIFSNILYISGNEFIYRFGSNLGMNSLTFKVFSIYKILLDYLSLNVDSKFVNKDKLKYFISGINHQLYPFDNLVYSLTDFSIETCIVDFSYKYSKETNKFIQLREWNLIIKNICNSISSPIKREMDTIALNFPKEDKILWPQYIVDYQAIDLKREIEKFISSISPNKLVLFYQLLELFDLKFTPKLQFIEQKIKKIDALPVLRRKLSRWNKQSVREIFRKLKSKQLIIEKLKKPVVNHIQKIIPFLNSAIRTLNTPNSSNYRETRHFFSKMLVVMGNIETPSYEKKGANPNLSKEFDLFKSLHEGTSDIVCYGIIITKYIQRILWYLYYWNVISNEMNIILGELPRQIKKKINKVDREDNIVKDKSNETESNKIKVNKISTWRKILKSFSLLKDEIKRPIKKKK</sequence>
<gene>
    <name evidence="2" type="ORF">cand_012390</name>
</gene>
<organism evidence="2 3">
    <name type="scientific">Cryptosporidium andersoni</name>
    <dbReference type="NCBI Taxonomy" id="117008"/>
    <lineage>
        <taxon>Eukaryota</taxon>
        <taxon>Sar</taxon>
        <taxon>Alveolata</taxon>
        <taxon>Apicomplexa</taxon>
        <taxon>Conoidasida</taxon>
        <taxon>Coccidia</taxon>
        <taxon>Eucoccidiorida</taxon>
        <taxon>Eimeriorina</taxon>
        <taxon>Cryptosporidiidae</taxon>
        <taxon>Cryptosporidium</taxon>
    </lineage>
</organism>
<feature type="signal peptide" evidence="1">
    <location>
        <begin position="1"/>
        <end position="22"/>
    </location>
</feature>
<dbReference type="RefSeq" id="XP_067066996.1">
    <property type="nucleotide sequence ID" value="XM_067211477.1"/>
</dbReference>
<reference evidence="2 3" key="1">
    <citation type="submission" date="2016-10" db="EMBL/GenBank/DDBJ databases">
        <title>Reductive evolution of mitochondrial metabolism and differential evolution of invasion-related proteins in Cryptosporidium.</title>
        <authorList>
            <person name="Liu S."/>
            <person name="Roellig D.M."/>
            <person name="Guo Y."/>
            <person name="Li N."/>
            <person name="Frace M.A."/>
            <person name="Tang K."/>
            <person name="Zhang L."/>
            <person name="Feng Y."/>
            <person name="Xiao L."/>
        </authorList>
    </citation>
    <scope>NUCLEOTIDE SEQUENCE [LARGE SCALE GENOMIC DNA]</scope>
    <source>
        <strain evidence="2">30847</strain>
    </source>
</reference>
<dbReference type="SUPFAM" id="SSF54236">
    <property type="entry name" value="Ubiquitin-like"/>
    <property type="match status" value="1"/>
</dbReference>
<dbReference type="EMBL" id="LRBS01000112">
    <property type="protein sequence ID" value="OII72556.1"/>
    <property type="molecule type" value="Genomic_DNA"/>
</dbReference>
<evidence type="ECO:0000256" key="1">
    <source>
        <dbReference type="SAM" id="SignalP"/>
    </source>
</evidence>
<evidence type="ECO:0008006" key="4">
    <source>
        <dbReference type="Google" id="ProtNLM"/>
    </source>
</evidence>
<protein>
    <recommendedName>
        <fullName evidence="4">Oocyst capsule protein</fullName>
    </recommendedName>
</protein>
<keyword evidence="1" id="KW-0732">Signal</keyword>
<evidence type="ECO:0000313" key="2">
    <source>
        <dbReference type="EMBL" id="OII72556.1"/>
    </source>
</evidence>
<dbReference type="OrthoDB" id="338774at2759"/>
<dbReference type="GeneID" id="92365424"/>
<feature type="chain" id="PRO_5013244268" description="Oocyst capsule protein" evidence="1">
    <location>
        <begin position="23"/>
        <end position="3263"/>
    </location>
</feature>
<dbReference type="Proteomes" id="UP000186804">
    <property type="component" value="Unassembled WGS sequence"/>
</dbReference>
<keyword evidence="3" id="KW-1185">Reference proteome</keyword>
<proteinExistence type="predicted"/>